<organism evidence="2 3">
    <name type="scientific">Candidatus Pantoea communis</name>
    <dbReference type="NCBI Taxonomy" id="2608354"/>
    <lineage>
        <taxon>Bacteria</taxon>
        <taxon>Pseudomonadati</taxon>
        <taxon>Pseudomonadota</taxon>
        <taxon>Gammaproteobacteria</taxon>
        <taxon>Enterobacterales</taxon>
        <taxon>Erwiniaceae</taxon>
        <taxon>Pantoea</taxon>
    </lineage>
</organism>
<gene>
    <name evidence="2" type="ORF">F3J37_16715</name>
</gene>
<evidence type="ECO:0000259" key="1">
    <source>
        <dbReference type="PROSITE" id="PS51186"/>
    </source>
</evidence>
<reference evidence="2 3" key="1">
    <citation type="journal article" date="2019" name="bioRxiv">
        <title>Bacteria contribute to plant secondary compound degradation in a generalist herbivore system.</title>
        <authorList>
            <person name="Francoeur C.B."/>
            <person name="Khadempour L."/>
            <person name="Moreira-Soto R.D."/>
            <person name="Gotting K."/>
            <person name="Book A.J."/>
            <person name="Pinto-Tomas A.A."/>
            <person name="Keefover-Ring K."/>
            <person name="Currie C.R."/>
        </authorList>
    </citation>
    <scope>NUCLEOTIDE SEQUENCE [LARGE SCALE GENOMIC DNA]</scope>
    <source>
        <strain evidence="2">Al-1710</strain>
    </source>
</reference>
<proteinExistence type="predicted"/>
<dbReference type="SUPFAM" id="SSF55729">
    <property type="entry name" value="Acyl-CoA N-acyltransferases (Nat)"/>
    <property type="match status" value="1"/>
</dbReference>
<dbReference type="PROSITE" id="PS51186">
    <property type="entry name" value="GNAT"/>
    <property type="match status" value="1"/>
</dbReference>
<feature type="domain" description="N-acetyltransferase" evidence="1">
    <location>
        <begin position="4"/>
        <end position="141"/>
    </location>
</feature>
<sequence length="141" mass="15754">MDNLSVEVSAVIEPEHLQPIDAGLSAFNMEIAGYNDHSPLSVVIRCNDSQKVLGGILGRTYLGMLFIDLVYLPSELRSKSLGEKLLTHAEEEGRNRGCISAFLYTISFQAPEFYKKHGWEEFGRIACLPEGSSRIFMKKTL</sequence>
<name>A0ABX0RRT3_9GAMM</name>
<dbReference type="EMBL" id="VWXC01000012">
    <property type="protein sequence ID" value="NIG20318.1"/>
    <property type="molecule type" value="Genomic_DNA"/>
</dbReference>
<dbReference type="InterPro" id="IPR016181">
    <property type="entry name" value="Acyl_CoA_acyltransferase"/>
</dbReference>
<evidence type="ECO:0000313" key="2">
    <source>
        <dbReference type="EMBL" id="NIG20318.1"/>
    </source>
</evidence>
<dbReference type="Proteomes" id="UP001515780">
    <property type="component" value="Unassembled WGS sequence"/>
</dbReference>
<evidence type="ECO:0000313" key="3">
    <source>
        <dbReference type="Proteomes" id="UP001515780"/>
    </source>
</evidence>
<dbReference type="Pfam" id="PF00583">
    <property type="entry name" value="Acetyltransf_1"/>
    <property type="match status" value="1"/>
</dbReference>
<protein>
    <submittedName>
        <fullName evidence="2">GNAT family N-acetyltransferase</fullName>
    </submittedName>
</protein>
<comment type="caution">
    <text evidence="2">The sequence shown here is derived from an EMBL/GenBank/DDBJ whole genome shotgun (WGS) entry which is preliminary data.</text>
</comment>
<accession>A0ABX0RRT3</accession>
<dbReference type="RefSeq" id="WP_166934570.1">
    <property type="nucleotide sequence ID" value="NZ_VWXC01000012.1"/>
</dbReference>
<dbReference type="InterPro" id="IPR000182">
    <property type="entry name" value="GNAT_dom"/>
</dbReference>
<keyword evidence="3" id="KW-1185">Reference proteome</keyword>
<dbReference type="Gene3D" id="3.40.630.30">
    <property type="match status" value="1"/>
</dbReference>
<dbReference type="CDD" id="cd04301">
    <property type="entry name" value="NAT_SF"/>
    <property type="match status" value="1"/>
</dbReference>